<feature type="transmembrane region" description="Helical" evidence="1">
    <location>
        <begin position="229"/>
        <end position="250"/>
    </location>
</feature>
<evidence type="ECO:0000313" key="2">
    <source>
        <dbReference type="EMBL" id="AEA11750.1"/>
    </source>
</evidence>
<keyword evidence="1" id="KW-0472">Membrane</keyword>
<dbReference type="HOGENOM" id="CLU_1092460_0_0_2"/>
<dbReference type="EMBL" id="CP002590">
    <property type="protein sequence ID" value="AEA11750.1"/>
    <property type="molecule type" value="Genomic_DNA"/>
</dbReference>
<dbReference type="RefSeq" id="WP_013679086.1">
    <property type="nucleotide sequence ID" value="NC_015315.1"/>
</dbReference>
<accession>F2L209</accession>
<proteinExistence type="predicted"/>
<dbReference type="AlphaFoldDB" id="F2L209"/>
<keyword evidence="1" id="KW-1133">Transmembrane helix</keyword>
<dbReference type="STRING" id="999630.TUZN_0252"/>
<keyword evidence="1" id="KW-0812">Transmembrane</keyword>
<organism evidence="2 3">
    <name type="scientific">Thermoproteus uzoniensis (strain 768-20)</name>
    <dbReference type="NCBI Taxonomy" id="999630"/>
    <lineage>
        <taxon>Archaea</taxon>
        <taxon>Thermoproteota</taxon>
        <taxon>Thermoprotei</taxon>
        <taxon>Thermoproteales</taxon>
        <taxon>Thermoproteaceae</taxon>
        <taxon>Thermoproteus</taxon>
    </lineage>
</organism>
<feature type="transmembrane region" description="Helical" evidence="1">
    <location>
        <begin position="99"/>
        <end position="117"/>
    </location>
</feature>
<protein>
    <submittedName>
        <fullName evidence="2">Uncharacterized protein</fullName>
    </submittedName>
</protein>
<evidence type="ECO:0000313" key="3">
    <source>
        <dbReference type="Proteomes" id="UP000008138"/>
    </source>
</evidence>
<feature type="transmembrane region" description="Helical" evidence="1">
    <location>
        <begin position="150"/>
        <end position="166"/>
    </location>
</feature>
<feature type="transmembrane region" description="Helical" evidence="1">
    <location>
        <begin position="37"/>
        <end position="53"/>
    </location>
</feature>
<evidence type="ECO:0000256" key="1">
    <source>
        <dbReference type="SAM" id="Phobius"/>
    </source>
</evidence>
<dbReference type="Proteomes" id="UP000008138">
    <property type="component" value="Chromosome"/>
</dbReference>
<keyword evidence="3" id="KW-1185">Reference proteome</keyword>
<feature type="transmembrane region" description="Helical" evidence="1">
    <location>
        <begin position="124"/>
        <end position="144"/>
    </location>
</feature>
<reference key="2">
    <citation type="submission" date="2011-03" db="EMBL/GenBank/DDBJ databases">
        <title>Complete genome sequence of the thermoacidophilic crenarchaeon Thermoproteus uzoniensis 768-20.</title>
        <authorList>
            <person name="Mardanov A.V."/>
            <person name="Gumerov V.M."/>
            <person name="Beletsky A.V."/>
            <person name="Prokofeva M.I."/>
            <person name="Bonch-Osmolovskaya E.A."/>
            <person name="Ravin N.V."/>
            <person name="Skryabin K.G."/>
        </authorList>
    </citation>
    <scope>NUCLEOTIDE SEQUENCE</scope>
    <source>
        <strain>768-20</strain>
    </source>
</reference>
<dbReference type="eggNOG" id="arCOG05674">
    <property type="taxonomic scope" value="Archaea"/>
</dbReference>
<feature type="transmembrane region" description="Helical" evidence="1">
    <location>
        <begin position="65"/>
        <end position="87"/>
    </location>
</feature>
<reference evidence="2 3" key="1">
    <citation type="journal article" date="2011" name="J. Bacteriol.">
        <title>Complete genome sequence of the thermoacidophilic crenarchaeon Thermoproteus uzoniensis 768-20.</title>
        <authorList>
            <person name="Mardanov A.V."/>
            <person name="Gumerov V.M."/>
            <person name="Beletsky A.V."/>
            <person name="Prokofeva M.I."/>
            <person name="Bonch-Osmolovskaya E.A."/>
            <person name="Ravin N.V."/>
            <person name="Skryabin K.G."/>
        </authorList>
    </citation>
    <scope>NUCLEOTIDE SEQUENCE [LARGE SCALE GENOMIC DNA]</scope>
    <source>
        <strain evidence="2 3">768-20</strain>
    </source>
</reference>
<dbReference type="KEGG" id="tuz:TUZN_0252"/>
<gene>
    <name evidence="2" type="ordered locus">TUZN_0252</name>
</gene>
<dbReference type="OrthoDB" id="28656at2157"/>
<feature type="transmembrane region" description="Helical" evidence="1">
    <location>
        <begin position="173"/>
        <end position="194"/>
    </location>
</feature>
<feature type="transmembrane region" description="Helical" evidence="1">
    <location>
        <begin position="200"/>
        <end position="217"/>
    </location>
</feature>
<name>F2L209_THEU7</name>
<sequence length="253" mass="26739">MSALDELLTSLLAFALVYNNALVVLGPSAWGGVQPDRALVLAVVSEIAGTFLSPMSPLKFSAPEYLAALLFYVAFTAAKISLPISVFLYSLRGLTATSLLLWFGTPALAFAVGYLVAKLVRPSLALGYAVLAAVSFMFGVNNIAFVDKSVYVVAAILLGNYLGLRFSRWIVKLYAFSFSGAVAASVSAAVLAAVGTAFNVPMSFTLLTYSTLLGSAASRRMRIIRVVDFIKALASITSALLLAYATLILLGRV</sequence>
<dbReference type="GeneID" id="10359799"/>